<feature type="transmembrane region" description="Helical" evidence="1">
    <location>
        <begin position="23"/>
        <end position="46"/>
    </location>
</feature>
<evidence type="ECO:0000313" key="2">
    <source>
        <dbReference type="EMBL" id="WLI73684.1"/>
    </source>
</evidence>
<name>A0ABY9H5F4_9GAMM</name>
<reference evidence="2 3" key="1">
    <citation type="submission" date="2023-08" db="EMBL/GenBank/DDBJ databases">
        <title>Transcriptome Analysis of Halomonas alkalicola CICC 11012s to Identify the Genes Involved in Alkaline Tolerances.</title>
        <authorList>
            <person name="Zhai L."/>
        </authorList>
    </citation>
    <scope>NUCLEOTIDE SEQUENCE [LARGE SCALE GENOMIC DNA]</scope>
    <source>
        <strain evidence="2 3">CICC 11012s</strain>
    </source>
</reference>
<keyword evidence="3" id="KW-1185">Reference proteome</keyword>
<organism evidence="2 3">
    <name type="scientific">Halomonas alkalicola</name>
    <dbReference type="NCBI Taxonomy" id="1930622"/>
    <lineage>
        <taxon>Bacteria</taxon>
        <taxon>Pseudomonadati</taxon>
        <taxon>Pseudomonadota</taxon>
        <taxon>Gammaproteobacteria</taxon>
        <taxon>Oceanospirillales</taxon>
        <taxon>Halomonadaceae</taxon>
        <taxon>Halomonas</taxon>
    </lineage>
</organism>
<gene>
    <name evidence="2" type="ORF">B6N23_01720</name>
</gene>
<proteinExistence type="predicted"/>
<keyword evidence="1" id="KW-0812">Transmembrane</keyword>
<keyword evidence="1" id="KW-1133">Transmembrane helix</keyword>
<dbReference type="RefSeq" id="WP_305501499.1">
    <property type="nucleotide sequence ID" value="NZ_CP131913.1"/>
</dbReference>
<protein>
    <submittedName>
        <fullName evidence="2">Uncharacterized protein</fullName>
    </submittedName>
</protein>
<sequence length="56" mass="5876">MFNLPLALLPAESAWPIGLSSGALWAVAVLGVLCTALGRVVYFTLVTAMGDASQRR</sequence>
<accession>A0ABY9H5F4</accession>
<keyword evidence="1" id="KW-0472">Membrane</keyword>
<evidence type="ECO:0000256" key="1">
    <source>
        <dbReference type="SAM" id="Phobius"/>
    </source>
</evidence>
<evidence type="ECO:0000313" key="3">
    <source>
        <dbReference type="Proteomes" id="UP001235344"/>
    </source>
</evidence>
<dbReference type="Proteomes" id="UP001235344">
    <property type="component" value="Chromosome"/>
</dbReference>
<dbReference type="EMBL" id="CP131913">
    <property type="protein sequence ID" value="WLI73684.1"/>
    <property type="molecule type" value="Genomic_DNA"/>
</dbReference>